<feature type="region of interest" description="Disordered" evidence="1">
    <location>
        <begin position="446"/>
        <end position="511"/>
    </location>
</feature>
<sequence>MEQICRRFVWSKNAQGKDKIPLLAREDLQPAKREGGLGIPSFALQGDAQKLRQVLRMMHRLGEDWMLALGALLKWMIVKKRWAVTMRDWEVEEILMAKCPNSISGAKTATGLLKVWAKAKTRLELLRKDFTPQGEMSTEVAIVIGEQQGWFMTVEAKEIKATLRKHKVKTIGHWTDWAFWNDARRPLPQREQRTVEAGLEFFPTSTPIQSLPWNWKSKKRRGEWFTMTTKECKNIVGITRQTADSLNRKWGRSERPRQWSKRFQRIWKSTLAIKDKLWLWKILNLGIPTLNRMQKIGHGDGVCTHCRNAIETPEHLLWQCKDTVERWRDLRYLTERLSCHITQADCFIDAVDAAFRGQDPGKLVPFTLMTRATWLDRNQMTYAQQRQCTPVSITLKRAVEVMDTLRWRLDPSTKTARKLETAEKTIQIAANRAGESEMTIEISMQSGGVDNEDGRGGREQDSPSLASCHEEQDENNIYSDVGWRSVKNAQEERTASLRIDSRGEEGGREGV</sequence>
<gene>
    <name evidence="3" type="ORF">R1flu_014053</name>
</gene>
<comment type="caution">
    <text evidence="3">The sequence shown here is derived from an EMBL/GenBank/DDBJ whole genome shotgun (WGS) entry which is preliminary data.</text>
</comment>
<dbReference type="Proteomes" id="UP001605036">
    <property type="component" value="Unassembled WGS sequence"/>
</dbReference>
<evidence type="ECO:0000259" key="2">
    <source>
        <dbReference type="Pfam" id="PF13966"/>
    </source>
</evidence>
<evidence type="ECO:0000313" key="4">
    <source>
        <dbReference type="Proteomes" id="UP001605036"/>
    </source>
</evidence>
<evidence type="ECO:0000313" key="3">
    <source>
        <dbReference type="EMBL" id="KAL2629367.1"/>
    </source>
</evidence>
<dbReference type="EMBL" id="JBHFFA010000004">
    <property type="protein sequence ID" value="KAL2629367.1"/>
    <property type="molecule type" value="Genomic_DNA"/>
</dbReference>
<name>A0ABD1YI53_9MARC</name>
<feature type="compositionally biased region" description="Basic and acidic residues" evidence="1">
    <location>
        <begin position="452"/>
        <end position="461"/>
    </location>
</feature>
<dbReference type="Pfam" id="PF13966">
    <property type="entry name" value="zf-RVT"/>
    <property type="match status" value="1"/>
</dbReference>
<organism evidence="3 4">
    <name type="scientific">Riccia fluitans</name>
    <dbReference type="NCBI Taxonomy" id="41844"/>
    <lineage>
        <taxon>Eukaryota</taxon>
        <taxon>Viridiplantae</taxon>
        <taxon>Streptophyta</taxon>
        <taxon>Embryophyta</taxon>
        <taxon>Marchantiophyta</taxon>
        <taxon>Marchantiopsida</taxon>
        <taxon>Marchantiidae</taxon>
        <taxon>Marchantiales</taxon>
        <taxon>Ricciaceae</taxon>
        <taxon>Riccia</taxon>
    </lineage>
</organism>
<proteinExistence type="predicted"/>
<accession>A0ABD1YI53</accession>
<evidence type="ECO:0000256" key="1">
    <source>
        <dbReference type="SAM" id="MobiDB-lite"/>
    </source>
</evidence>
<feature type="compositionally biased region" description="Basic and acidic residues" evidence="1">
    <location>
        <begin position="489"/>
        <end position="511"/>
    </location>
</feature>
<dbReference type="AlphaFoldDB" id="A0ABD1YI53"/>
<feature type="domain" description="Reverse transcriptase zinc-binding" evidence="2">
    <location>
        <begin position="257"/>
        <end position="327"/>
    </location>
</feature>
<keyword evidence="4" id="KW-1185">Reference proteome</keyword>
<dbReference type="InterPro" id="IPR026960">
    <property type="entry name" value="RVT-Znf"/>
</dbReference>
<protein>
    <recommendedName>
        <fullName evidence="2">Reverse transcriptase zinc-binding domain-containing protein</fullName>
    </recommendedName>
</protein>
<reference evidence="3 4" key="1">
    <citation type="submission" date="2024-09" db="EMBL/GenBank/DDBJ databases">
        <title>Chromosome-scale assembly of Riccia fluitans.</title>
        <authorList>
            <person name="Paukszto L."/>
            <person name="Sawicki J."/>
            <person name="Karawczyk K."/>
            <person name="Piernik-Szablinska J."/>
            <person name="Szczecinska M."/>
            <person name="Mazdziarz M."/>
        </authorList>
    </citation>
    <scope>NUCLEOTIDE SEQUENCE [LARGE SCALE GENOMIC DNA]</scope>
    <source>
        <strain evidence="3">Rf_01</strain>
        <tissue evidence="3">Aerial parts of the thallus</tissue>
    </source>
</reference>